<reference evidence="1 2" key="1">
    <citation type="submission" date="2019-09" db="EMBL/GenBank/DDBJ databases">
        <title>Genome sequence of Hymenobacter sp. M3.</title>
        <authorList>
            <person name="Srinivasan S."/>
        </authorList>
    </citation>
    <scope>NUCLEOTIDE SEQUENCE [LARGE SCALE GENOMIC DNA]</scope>
    <source>
        <strain evidence="1 2">M3</strain>
    </source>
</reference>
<organism evidence="1 2">
    <name type="scientific">Hymenobacter busanensis</name>
    <dbReference type="NCBI Taxonomy" id="2607656"/>
    <lineage>
        <taxon>Bacteria</taxon>
        <taxon>Pseudomonadati</taxon>
        <taxon>Bacteroidota</taxon>
        <taxon>Cytophagia</taxon>
        <taxon>Cytophagales</taxon>
        <taxon>Hymenobacteraceae</taxon>
        <taxon>Hymenobacter</taxon>
    </lineage>
</organism>
<dbReference type="EMBL" id="VTWU01000001">
    <property type="protein sequence ID" value="KAA9339807.1"/>
    <property type="molecule type" value="Genomic_DNA"/>
</dbReference>
<dbReference type="Proteomes" id="UP000326380">
    <property type="component" value="Unassembled WGS sequence"/>
</dbReference>
<sequence>MLSISAAHAQVGIGTTTPRASLEVNGYTKLGADAPAIKVKKLTATTPNAQGQVTAVAHGLNLAKIISITGLVETPFASWVTLNFTTQSGFQVGVYADATNVNINTAPSNSSSVLNRPVRLLITYEE</sequence>
<evidence type="ECO:0000313" key="1">
    <source>
        <dbReference type="EMBL" id="KAA9339807.1"/>
    </source>
</evidence>
<protein>
    <submittedName>
        <fullName evidence="1">Uncharacterized protein</fullName>
    </submittedName>
</protein>
<proteinExistence type="predicted"/>
<keyword evidence="2" id="KW-1185">Reference proteome</keyword>
<dbReference type="AlphaFoldDB" id="A0A7L4ZSW9"/>
<comment type="caution">
    <text evidence="1">The sequence shown here is derived from an EMBL/GenBank/DDBJ whole genome shotgun (WGS) entry which is preliminary data.</text>
</comment>
<dbReference type="RefSeq" id="WP_151077509.1">
    <property type="nucleotide sequence ID" value="NZ_CP047647.1"/>
</dbReference>
<gene>
    <name evidence="1" type="ORF">F0P96_04100</name>
</gene>
<evidence type="ECO:0000313" key="2">
    <source>
        <dbReference type="Proteomes" id="UP000326380"/>
    </source>
</evidence>
<name>A0A7L4ZSW9_9BACT</name>
<accession>A0A7L4ZSW9</accession>